<dbReference type="AlphaFoldDB" id="A0A8H4NHA8"/>
<dbReference type="EMBL" id="JAADJG010000876">
    <property type="protein sequence ID" value="KAF4435000.1"/>
    <property type="molecule type" value="Genomic_DNA"/>
</dbReference>
<comment type="caution">
    <text evidence="1">The sequence shown here is derived from an EMBL/GenBank/DDBJ whole genome shotgun (WGS) entry which is preliminary data.</text>
</comment>
<sequence length="125" mass="14161">MKEFKLPEHLPQLIQEVRDHENDVRTAVLARGYTPVPLKAIPATYDFQITLDRDENVPSSLWDQTNRFLVSGGCPETSHVLAVVNFEGNNDAPPYQNYVHASGSDVMCVYNYFEEDKTPTSAKLF</sequence>
<name>A0A8H4NHA8_9HYPO</name>
<dbReference type="OrthoDB" id="5103525at2759"/>
<keyword evidence="2" id="KW-1185">Reference proteome</keyword>
<organism evidence="1 2">
    <name type="scientific">Fusarium austroafricanum</name>
    <dbReference type="NCBI Taxonomy" id="2364996"/>
    <lineage>
        <taxon>Eukaryota</taxon>
        <taxon>Fungi</taxon>
        <taxon>Dikarya</taxon>
        <taxon>Ascomycota</taxon>
        <taxon>Pezizomycotina</taxon>
        <taxon>Sordariomycetes</taxon>
        <taxon>Hypocreomycetidae</taxon>
        <taxon>Hypocreales</taxon>
        <taxon>Nectriaceae</taxon>
        <taxon>Fusarium</taxon>
        <taxon>Fusarium concolor species complex</taxon>
    </lineage>
</organism>
<dbReference type="Proteomes" id="UP000605986">
    <property type="component" value="Unassembled WGS sequence"/>
</dbReference>
<evidence type="ECO:0000313" key="2">
    <source>
        <dbReference type="Proteomes" id="UP000605986"/>
    </source>
</evidence>
<protein>
    <submittedName>
        <fullName evidence="1">Uncharacterized protein</fullName>
    </submittedName>
</protein>
<gene>
    <name evidence="1" type="ORF">F53441_13614</name>
</gene>
<reference evidence="1" key="1">
    <citation type="submission" date="2020-01" db="EMBL/GenBank/DDBJ databases">
        <title>Identification and distribution of gene clusters putatively required for synthesis of sphingolipid metabolism inhibitors in phylogenetically diverse species of the filamentous fungus Fusarium.</title>
        <authorList>
            <person name="Kim H.-S."/>
            <person name="Busman M."/>
            <person name="Brown D.W."/>
            <person name="Divon H."/>
            <person name="Uhlig S."/>
            <person name="Proctor R.H."/>
        </authorList>
    </citation>
    <scope>NUCLEOTIDE SEQUENCE</scope>
    <source>
        <strain evidence="1">NRRL 53441</strain>
    </source>
</reference>
<evidence type="ECO:0000313" key="1">
    <source>
        <dbReference type="EMBL" id="KAF4435000.1"/>
    </source>
</evidence>
<accession>A0A8H4NHA8</accession>
<proteinExistence type="predicted"/>